<proteinExistence type="predicted"/>
<sequence length="142" mass="16240">MFRCRKNGKITEERKQQLLNGIPEGYVLNEEEEAELYTSFMSTPALKRPQPNEATVEEAKEQSKDNRENPEESAKEETGKKSKTDERTTEQIDKEDEPAAKKKKTQNESRYNLRPRKTATTTILLTLCCLITAISAECPSWA</sequence>
<reference evidence="3" key="1">
    <citation type="submission" date="2022-11" db="UniProtKB">
        <authorList>
            <consortium name="WormBaseParasite"/>
        </authorList>
    </citation>
    <scope>IDENTIFICATION</scope>
</reference>
<dbReference type="WBParaSite" id="PSU_v2.g19079.t1">
    <property type="protein sequence ID" value="PSU_v2.g19079.t1"/>
    <property type="gene ID" value="PSU_v2.g19079"/>
</dbReference>
<feature type="region of interest" description="Disordered" evidence="1">
    <location>
        <begin position="38"/>
        <end position="113"/>
    </location>
</feature>
<dbReference type="AlphaFoldDB" id="A0A914YFJ9"/>
<dbReference type="Proteomes" id="UP000887577">
    <property type="component" value="Unplaced"/>
</dbReference>
<evidence type="ECO:0000256" key="1">
    <source>
        <dbReference type="SAM" id="MobiDB-lite"/>
    </source>
</evidence>
<accession>A0A914YFJ9</accession>
<protein>
    <submittedName>
        <fullName evidence="3">Uncharacterized protein</fullName>
    </submittedName>
</protein>
<name>A0A914YFJ9_9BILA</name>
<organism evidence="2 3">
    <name type="scientific">Panagrolaimus superbus</name>
    <dbReference type="NCBI Taxonomy" id="310955"/>
    <lineage>
        <taxon>Eukaryota</taxon>
        <taxon>Metazoa</taxon>
        <taxon>Ecdysozoa</taxon>
        <taxon>Nematoda</taxon>
        <taxon>Chromadorea</taxon>
        <taxon>Rhabditida</taxon>
        <taxon>Tylenchina</taxon>
        <taxon>Panagrolaimomorpha</taxon>
        <taxon>Panagrolaimoidea</taxon>
        <taxon>Panagrolaimidae</taxon>
        <taxon>Panagrolaimus</taxon>
    </lineage>
</organism>
<feature type="compositionally biased region" description="Basic and acidic residues" evidence="1">
    <location>
        <begin position="57"/>
        <end position="100"/>
    </location>
</feature>
<keyword evidence="2" id="KW-1185">Reference proteome</keyword>
<evidence type="ECO:0000313" key="3">
    <source>
        <dbReference type="WBParaSite" id="PSU_v2.g19079.t1"/>
    </source>
</evidence>
<evidence type="ECO:0000313" key="2">
    <source>
        <dbReference type="Proteomes" id="UP000887577"/>
    </source>
</evidence>